<dbReference type="InterPro" id="IPR000008">
    <property type="entry name" value="C2_dom"/>
</dbReference>
<dbReference type="EMBL" id="CAAGRJ010010878">
    <property type="protein sequence ID" value="VFV28154.1"/>
    <property type="molecule type" value="Genomic_DNA"/>
</dbReference>
<sequence length="139" mass="14816">CRTATVWKTLCPFWGEEYQVHLPPAFHAVAFYVMDEDALSRDDVIGKVCLTRDTLAAHPKGKTPGREPVAHSGLPPLLPHCSACPWPSPISETLLLGCFRAHAHGEPCLPSLEGPLASSGTLASVPWAPFCPLAGTAPP</sequence>
<evidence type="ECO:0000313" key="3">
    <source>
        <dbReference type="Proteomes" id="UP000386466"/>
    </source>
</evidence>
<dbReference type="Pfam" id="PF00168">
    <property type="entry name" value="C2"/>
    <property type="match status" value="1"/>
</dbReference>
<feature type="domain" description="C2" evidence="1">
    <location>
        <begin position="1"/>
        <end position="65"/>
    </location>
</feature>
<dbReference type="PROSITE" id="PS50004">
    <property type="entry name" value="C2"/>
    <property type="match status" value="1"/>
</dbReference>
<evidence type="ECO:0000313" key="2">
    <source>
        <dbReference type="EMBL" id="VFV28154.1"/>
    </source>
</evidence>
<proteinExistence type="predicted"/>
<accession>A0A485N7H1</accession>
<dbReference type="Gene3D" id="2.60.40.150">
    <property type="entry name" value="C2 domain"/>
    <property type="match status" value="1"/>
</dbReference>
<feature type="non-terminal residue" evidence="2">
    <location>
        <position position="1"/>
    </location>
</feature>
<name>A0A485N7H1_LYNPA</name>
<dbReference type="AlphaFoldDB" id="A0A485N7H1"/>
<gene>
    <name evidence="2" type="ORF">LYPA_23C022428</name>
</gene>
<reference evidence="2 3" key="1">
    <citation type="submission" date="2019-01" db="EMBL/GenBank/DDBJ databases">
        <authorList>
            <person name="Alioto T."/>
            <person name="Alioto T."/>
        </authorList>
    </citation>
    <scope>NUCLEOTIDE SEQUENCE [LARGE SCALE GENOMIC DNA]</scope>
</reference>
<organism evidence="2 3">
    <name type="scientific">Lynx pardinus</name>
    <name type="common">Iberian lynx</name>
    <name type="synonym">Felis pardina</name>
    <dbReference type="NCBI Taxonomy" id="191816"/>
    <lineage>
        <taxon>Eukaryota</taxon>
        <taxon>Metazoa</taxon>
        <taxon>Chordata</taxon>
        <taxon>Craniata</taxon>
        <taxon>Vertebrata</taxon>
        <taxon>Euteleostomi</taxon>
        <taxon>Mammalia</taxon>
        <taxon>Eutheria</taxon>
        <taxon>Laurasiatheria</taxon>
        <taxon>Carnivora</taxon>
        <taxon>Feliformia</taxon>
        <taxon>Felidae</taxon>
        <taxon>Felinae</taxon>
        <taxon>Lynx</taxon>
    </lineage>
</organism>
<dbReference type="InterPro" id="IPR035892">
    <property type="entry name" value="C2_domain_sf"/>
</dbReference>
<dbReference type="SUPFAM" id="SSF49562">
    <property type="entry name" value="C2 domain (Calcium/lipid-binding domain, CaLB)"/>
    <property type="match status" value="1"/>
</dbReference>
<keyword evidence="3" id="KW-1185">Reference proteome</keyword>
<dbReference type="Proteomes" id="UP000386466">
    <property type="component" value="Unassembled WGS sequence"/>
</dbReference>
<evidence type="ECO:0000259" key="1">
    <source>
        <dbReference type="PROSITE" id="PS50004"/>
    </source>
</evidence>
<protein>
    <submittedName>
        <fullName evidence="2">Ras gtpase-activating protein 4</fullName>
    </submittedName>
</protein>